<feature type="compositionally biased region" description="Low complexity" evidence="1">
    <location>
        <begin position="850"/>
        <end position="862"/>
    </location>
</feature>
<feature type="compositionally biased region" description="Basic residues" evidence="1">
    <location>
        <begin position="205"/>
        <end position="218"/>
    </location>
</feature>
<organism evidence="3 4">
    <name type="scientific">Ceraceosorus guamensis</name>
    <dbReference type="NCBI Taxonomy" id="1522189"/>
    <lineage>
        <taxon>Eukaryota</taxon>
        <taxon>Fungi</taxon>
        <taxon>Dikarya</taxon>
        <taxon>Basidiomycota</taxon>
        <taxon>Ustilaginomycotina</taxon>
        <taxon>Exobasidiomycetes</taxon>
        <taxon>Ceraceosorales</taxon>
        <taxon>Ceraceosoraceae</taxon>
        <taxon>Ceraceosorus</taxon>
    </lineage>
</organism>
<accession>A0A316VTL9</accession>
<dbReference type="STRING" id="1522189.A0A316VTL9"/>
<feature type="region of interest" description="Disordered" evidence="1">
    <location>
        <begin position="671"/>
        <end position="768"/>
    </location>
</feature>
<feature type="compositionally biased region" description="Acidic residues" evidence="1">
    <location>
        <begin position="928"/>
        <end position="940"/>
    </location>
</feature>
<feature type="compositionally biased region" description="Basic and acidic residues" evidence="1">
    <location>
        <begin position="627"/>
        <end position="654"/>
    </location>
</feature>
<dbReference type="Gene3D" id="3.40.50.1010">
    <property type="entry name" value="5'-nuclease"/>
    <property type="match status" value="2"/>
</dbReference>
<dbReference type="PANTHER" id="PTHR11081">
    <property type="entry name" value="FLAP ENDONUCLEASE FAMILY MEMBER"/>
    <property type="match status" value="1"/>
</dbReference>
<reference evidence="3 4" key="1">
    <citation type="journal article" date="2018" name="Mol. Biol. Evol.">
        <title>Broad Genomic Sampling Reveals a Smut Pathogenic Ancestry of the Fungal Clade Ustilaginomycotina.</title>
        <authorList>
            <person name="Kijpornyongpan T."/>
            <person name="Mondo S.J."/>
            <person name="Barry K."/>
            <person name="Sandor L."/>
            <person name="Lee J."/>
            <person name="Lipzen A."/>
            <person name="Pangilinan J."/>
            <person name="LaButti K."/>
            <person name="Hainaut M."/>
            <person name="Henrissat B."/>
            <person name="Grigoriev I.V."/>
            <person name="Spatafora J.W."/>
            <person name="Aime M.C."/>
        </authorList>
    </citation>
    <scope>NUCLEOTIDE SEQUENCE [LARGE SCALE GENOMIC DNA]</scope>
    <source>
        <strain evidence="3 4">MCA 4658</strain>
    </source>
</reference>
<feature type="compositionally biased region" description="Basic and acidic residues" evidence="1">
    <location>
        <begin position="888"/>
        <end position="897"/>
    </location>
</feature>
<keyword evidence="4" id="KW-1185">Reference proteome</keyword>
<dbReference type="InterPro" id="IPR006086">
    <property type="entry name" value="XPG-I_dom"/>
</dbReference>
<sequence>MGVPGLWPNLVPSAHIPLCRLADELLICDNREENAKSRPALIVGIDVSAWLYHATSSQGGANAALRLLLFRLLRLLMVPRLRPVFVFDGAGRPRMKRGASRHAQDWYGIDALKKLLDALGMQWIVAPGEAEAELAQRCIVGVVDAVLSDDVDSLVFGASIVIRNWSSGISLRGEQRDDVSQAPAYSCTPSEVEEHPSSSSSRTASPRKRAGSPSKKKATAATGSAASVACFRTADLALDREGFILVALMAGGDYDVKGLVRCGAKIAMGLAAAGFGSLLVQGFEEHCIRPLRSAYAPAQGLPAPKTKASWGDFRRRWIASLRDELRTNATGMLPKRYKVLADSQEMDELLATPQALAVLASYVWPLVSEAIEAAQDRDDGANEMIEQPQLATMPDLAHLVKILRVEMLWGEEACLRRCRSLIWEGIIVRQLEADSDGQSRAPESMPETTVSVTFARQQRARPLYDSPTATRISDFFATSARINSDPPHLGPEARDETPSRREFSACIAKLCGIHSARDGPSGKEIRTEWDVTDLLACARQAIGDSEHDWRAALAQRRRLGDDAPYTSGTEEAVSDKPLDSDSETWERTQRPAKQIDHSATLRLWLPLELLERSSCTRLALRTWQAQQREKSGKAADAAQRRAERSAKELRDKAGQRSVADFFGASKAKSVIAGPSTVGSPSKSVRRGAAALASSTRPIERTGSEASSDSTSSSRRAAKTSDAGPLGRAQSKARSVAKDNSDLASSTPDRPLTDAELAAMWTRSPSPATRRATDLLLSESGWLEDQHSNRFQSQTLVSERSRSDTEANDAQPSRSPRIFTRTPPRSSSKPPQRLSLTPRAVGEISTDLDESLPSPSTLLLPTSRAHRLQSTAKSARSSSPPHKSPRKTKLQDSPRREAGAASASRRAQRDADERSGATSLPSRKALAEVDSDGEEEEEEENNSVVFVKAPSQPIFRSEGTRAGRRGKVRARLSQAILLDSDSEQ</sequence>
<gene>
    <name evidence="3" type="ORF">IE81DRAFT_367917</name>
</gene>
<evidence type="ECO:0000256" key="1">
    <source>
        <dbReference type="SAM" id="MobiDB-lite"/>
    </source>
</evidence>
<name>A0A316VTL9_9BASI</name>
<evidence type="ECO:0000259" key="2">
    <source>
        <dbReference type="SMART" id="SM00484"/>
    </source>
</evidence>
<dbReference type="GO" id="GO:0006281">
    <property type="term" value="P:DNA repair"/>
    <property type="evidence" value="ECO:0007669"/>
    <property type="project" value="UniProtKB-ARBA"/>
</dbReference>
<feature type="compositionally biased region" description="Low complexity" evidence="1">
    <location>
        <begin position="822"/>
        <end position="835"/>
    </location>
</feature>
<dbReference type="InterPro" id="IPR006084">
    <property type="entry name" value="XPG/Rad2"/>
</dbReference>
<evidence type="ECO:0000313" key="3">
    <source>
        <dbReference type="EMBL" id="PWN40937.1"/>
    </source>
</evidence>
<dbReference type="GO" id="GO:0017108">
    <property type="term" value="F:5'-flap endonuclease activity"/>
    <property type="evidence" value="ECO:0007669"/>
    <property type="project" value="TreeGrafter"/>
</dbReference>
<protein>
    <recommendedName>
        <fullName evidence="2">XPG-I domain-containing protein</fullName>
    </recommendedName>
</protein>
<dbReference type="RefSeq" id="XP_025368097.1">
    <property type="nucleotide sequence ID" value="XM_025517111.1"/>
</dbReference>
<evidence type="ECO:0000313" key="4">
    <source>
        <dbReference type="Proteomes" id="UP000245783"/>
    </source>
</evidence>
<dbReference type="InParanoid" id="A0A316VTL9"/>
<dbReference type="AlphaFoldDB" id="A0A316VTL9"/>
<dbReference type="GeneID" id="37038981"/>
<dbReference type="SUPFAM" id="SSF47807">
    <property type="entry name" value="5' to 3' exonuclease, C-terminal subdomain"/>
    <property type="match status" value="1"/>
</dbReference>
<dbReference type="PRINTS" id="PR00853">
    <property type="entry name" value="XPGRADSUPER"/>
</dbReference>
<feature type="region of interest" description="Disordered" evidence="1">
    <location>
        <begin position="560"/>
        <end position="592"/>
    </location>
</feature>
<dbReference type="SMART" id="SM00484">
    <property type="entry name" value="XPGI"/>
    <property type="match status" value="1"/>
</dbReference>
<feature type="region of interest" description="Disordered" evidence="1">
    <location>
        <begin position="623"/>
        <end position="655"/>
    </location>
</feature>
<dbReference type="CDD" id="cd09870">
    <property type="entry name" value="PIN_YEN1"/>
    <property type="match status" value="1"/>
</dbReference>
<dbReference type="InterPro" id="IPR036279">
    <property type="entry name" value="5-3_exonuclease_C_sf"/>
</dbReference>
<feature type="region of interest" description="Disordered" evidence="1">
    <location>
        <begin position="780"/>
        <end position="967"/>
    </location>
</feature>
<feature type="region of interest" description="Disordered" evidence="1">
    <location>
        <begin position="180"/>
        <end position="218"/>
    </location>
</feature>
<dbReference type="InterPro" id="IPR029060">
    <property type="entry name" value="PIN-like_dom_sf"/>
</dbReference>
<feature type="domain" description="XPG-I" evidence="2">
    <location>
        <begin position="117"/>
        <end position="187"/>
    </location>
</feature>
<feature type="compositionally biased region" description="Polar residues" evidence="1">
    <location>
        <begin position="788"/>
        <end position="797"/>
    </location>
</feature>
<dbReference type="SUPFAM" id="SSF88723">
    <property type="entry name" value="PIN domain-like"/>
    <property type="match status" value="1"/>
</dbReference>
<feature type="compositionally biased region" description="Low complexity" evidence="1">
    <location>
        <begin position="871"/>
        <end position="880"/>
    </location>
</feature>
<proteinExistence type="predicted"/>
<dbReference type="EMBL" id="KZ819403">
    <property type="protein sequence ID" value="PWN40937.1"/>
    <property type="molecule type" value="Genomic_DNA"/>
</dbReference>
<feature type="compositionally biased region" description="Basic and acidic residues" evidence="1">
    <location>
        <begin position="573"/>
        <end position="592"/>
    </location>
</feature>
<dbReference type="PANTHER" id="PTHR11081:SF75">
    <property type="entry name" value="ENDONUCLEASE, PUTATIVE (AFU_ORTHOLOGUE AFUA_3G13260)-RELATED"/>
    <property type="match status" value="1"/>
</dbReference>
<dbReference type="Pfam" id="PF00867">
    <property type="entry name" value="XPG_I"/>
    <property type="match status" value="1"/>
</dbReference>
<dbReference type="Proteomes" id="UP000245783">
    <property type="component" value="Unassembled WGS sequence"/>
</dbReference>
<feature type="compositionally biased region" description="Low complexity" evidence="1">
    <location>
        <begin position="703"/>
        <end position="722"/>
    </location>
</feature>
<dbReference type="OrthoDB" id="2959108at2759"/>